<evidence type="ECO:0000256" key="4">
    <source>
        <dbReference type="ARBA" id="ARBA00022777"/>
    </source>
</evidence>
<dbReference type="InterPro" id="IPR000719">
    <property type="entry name" value="Prot_kinase_dom"/>
</dbReference>
<evidence type="ECO:0000256" key="2">
    <source>
        <dbReference type="ARBA" id="ARBA00022679"/>
    </source>
</evidence>
<keyword evidence="8" id="KW-1185">Reference proteome</keyword>
<dbReference type="GO" id="GO:0005634">
    <property type="term" value="C:nucleus"/>
    <property type="evidence" value="ECO:0007669"/>
    <property type="project" value="TreeGrafter"/>
</dbReference>
<sequence length="160" mass="18598">MSSPPADLGTPENYLPPGVLLDQEDSIDMACDLWALGCTLFEIRLQLPLSYMLIDRDELQAEMVRFFGKPPQTWWDKWERREEFFDDQGVWLQASKEQWSLEVALNKPMEIVQGGTVQKAVKISIQEQQAIMDLLYGMFQFEPGKRLSIDQVLNHKLFEM</sequence>
<evidence type="ECO:0000313" key="7">
    <source>
        <dbReference type="EMBL" id="KFA69553.1"/>
    </source>
</evidence>
<dbReference type="AlphaFoldDB" id="A0A084R018"/>
<keyword evidence="1" id="KW-0723">Serine/threonine-protein kinase</keyword>
<keyword evidence="5" id="KW-0067">ATP-binding</keyword>
<evidence type="ECO:0000259" key="6">
    <source>
        <dbReference type="PROSITE" id="PS50011"/>
    </source>
</evidence>
<gene>
    <name evidence="7" type="ORF">S40285_09119</name>
</gene>
<keyword evidence="2" id="KW-0808">Transferase</keyword>
<evidence type="ECO:0000256" key="1">
    <source>
        <dbReference type="ARBA" id="ARBA00022527"/>
    </source>
</evidence>
<organism evidence="7 8">
    <name type="scientific">Stachybotrys chlorohalonatus (strain IBT 40285)</name>
    <dbReference type="NCBI Taxonomy" id="1283841"/>
    <lineage>
        <taxon>Eukaryota</taxon>
        <taxon>Fungi</taxon>
        <taxon>Dikarya</taxon>
        <taxon>Ascomycota</taxon>
        <taxon>Pezizomycotina</taxon>
        <taxon>Sordariomycetes</taxon>
        <taxon>Hypocreomycetidae</taxon>
        <taxon>Hypocreales</taxon>
        <taxon>Stachybotryaceae</taxon>
        <taxon>Stachybotrys</taxon>
    </lineage>
</organism>
<dbReference type="Proteomes" id="UP000028524">
    <property type="component" value="Unassembled WGS sequence"/>
</dbReference>
<dbReference type="OMA" id="TEREIWF"/>
<dbReference type="Gene3D" id="1.10.510.10">
    <property type="entry name" value="Transferase(Phosphotransferase) domain 1"/>
    <property type="match status" value="1"/>
</dbReference>
<evidence type="ECO:0000313" key="8">
    <source>
        <dbReference type="Proteomes" id="UP000028524"/>
    </source>
</evidence>
<dbReference type="PANTHER" id="PTHR45646">
    <property type="entry name" value="SERINE/THREONINE-PROTEIN KINASE DOA-RELATED"/>
    <property type="match status" value="1"/>
</dbReference>
<evidence type="ECO:0000256" key="5">
    <source>
        <dbReference type="ARBA" id="ARBA00022840"/>
    </source>
</evidence>
<reference evidence="7 8" key="1">
    <citation type="journal article" date="2014" name="BMC Genomics">
        <title>Comparative genome sequencing reveals chemotype-specific gene clusters in the toxigenic black mold Stachybotrys.</title>
        <authorList>
            <person name="Semeiks J."/>
            <person name="Borek D."/>
            <person name="Otwinowski Z."/>
            <person name="Grishin N.V."/>
        </authorList>
    </citation>
    <scope>NUCLEOTIDE SEQUENCE [LARGE SCALE GENOMIC DNA]</scope>
    <source>
        <strain evidence="7 8">IBT 40285</strain>
    </source>
</reference>
<evidence type="ECO:0000256" key="3">
    <source>
        <dbReference type="ARBA" id="ARBA00022741"/>
    </source>
</evidence>
<accession>A0A084R018</accession>
<feature type="domain" description="Protein kinase" evidence="6">
    <location>
        <begin position="1"/>
        <end position="158"/>
    </location>
</feature>
<dbReference type="InterPro" id="IPR051175">
    <property type="entry name" value="CLK_kinases"/>
</dbReference>
<dbReference type="STRING" id="1283841.A0A084R018"/>
<proteinExistence type="predicted"/>
<dbReference type="GO" id="GO:0005524">
    <property type="term" value="F:ATP binding"/>
    <property type="evidence" value="ECO:0007669"/>
    <property type="project" value="UniProtKB-KW"/>
</dbReference>
<dbReference type="InterPro" id="IPR011009">
    <property type="entry name" value="Kinase-like_dom_sf"/>
</dbReference>
<dbReference type="SUPFAM" id="SSF56112">
    <property type="entry name" value="Protein kinase-like (PK-like)"/>
    <property type="match status" value="1"/>
</dbReference>
<protein>
    <recommendedName>
        <fullName evidence="6">Protein kinase domain-containing protein</fullName>
    </recommendedName>
</protein>
<keyword evidence="3" id="KW-0547">Nucleotide-binding</keyword>
<name>A0A084R018_STAC4</name>
<dbReference type="OrthoDB" id="5979581at2759"/>
<dbReference type="PANTHER" id="PTHR45646:SF11">
    <property type="entry name" value="SERINE_THREONINE-PROTEIN KINASE DOA"/>
    <property type="match status" value="1"/>
</dbReference>
<dbReference type="GO" id="GO:0004674">
    <property type="term" value="F:protein serine/threonine kinase activity"/>
    <property type="evidence" value="ECO:0007669"/>
    <property type="project" value="UniProtKB-KW"/>
</dbReference>
<dbReference type="PROSITE" id="PS50011">
    <property type="entry name" value="PROTEIN_KINASE_DOM"/>
    <property type="match status" value="1"/>
</dbReference>
<dbReference type="Pfam" id="PF00069">
    <property type="entry name" value="Pkinase"/>
    <property type="match status" value="1"/>
</dbReference>
<keyword evidence="4" id="KW-0418">Kinase</keyword>
<dbReference type="EMBL" id="KL659439">
    <property type="protein sequence ID" value="KFA69553.1"/>
    <property type="molecule type" value="Genomic_DNA"/>
</dbReference>
<dbReference type="HOGENOM" id="CLU_000288_81_2_1"/>
<dbReference type="InParanoid" id="A0A084R018"/>